<dbReference type="Gene3D" id="2.70.70.10">
    <property type="entry name" value="Glucose Permease (Domain IIA)"/>
    <property type="match status" value="1"/>
</dbReference>
<keyword evidence="3" id="KW-0472">Membrane</keyword>
<dbReference type="BioCyc" id="RCHA213810:RUM_RS12100-MONOMER"/>
<dbReference type="Gene3D" id="2.20.230.10">
    <property type="entry name" value="Resuscitation-promoting factor rpfb"/>
    <property type="match status" value="1"/>
</dbReference>
<keyword evidence="1" id="KW-0732">Signal</keyword>
<dbReference type="PANTHER" id="PTHR21666:SF270">
    <property type="entry name" value="MUREIN HYDROLASE ACTIVATOR ENVC"/>
    <property type="match status" value="1"/>
</dbReference>
<dbReference type="GeneID" id="83157110"/>
<gene>
    <name evidence="6" type="ordered locus">RUM_14650</name>
</gene>
<evidence type="ECO:0000313" key="6">
    <source>
        <dbReference type="EMBL" id="CBL17568.1"/>
    </source>
</evidence>
<keyword evidence="3" id="KW-1133">Transmembrane helix</keyword>
<dbReference type="KEGG" id="rch:RUM_14650"/>
<evidence type="ECO:0000256" key="1">
    <source>
        <dbReference type="ARBA" id="ARBA00022729"/>
    </source>
</evidence>
<reference evidence="6" key="2">
    <citation type="submission" date="2010-03" db="EMBL/GenBank/DDBJ databases">
        <authorList>
            <person name="Pajon A."/>
        </authorList>
    </citation>
    <scope>NUCLEOTIDE SEQUENCE</scope>
    <source>
        <strain evidence="6">Type strain: 18P13</strain>
    </source>
</reference>
<name>D4LD73_RUMC1</name>
<accession>D4LD73</accession>
<dbReference type="InterPro" id="IPR050570">
    <property type="entry name" value="Cell_wall_metabolism_enzyme"/>
</dbReference>
<dbReference type="InterPro" id="IPR011055">
    <property type="entry name" value="Dup_hybrid_motif"/>
</dbReference>
<organism evidence="6 7">
    <name type="scientific">Ruminococcus champanellensis (strain DSM 18848 / JCM 17042 / KCTC 15320 / 18P13)</name>
    <dbReference type="NCBI Taxonomy" id="213810"/>
    <lineage>
        <taxon>Bacteria</taxon>
        <taxon>Bacillati</taxon>
        <taxon>Bacillota</taxon>
        <taxon>Clostridia</taxon>
        <taxon>Eubacteriales</taxon>
        <taxon>Oscillospiraceae</taxon>
        <taxon>Ruminococcus</taxon>
    </lineage>
</organism>
<feature type="compositionally biased region" description="Polar residues" evidence="2">
    <location>
        <begin position="14"/>
        <end position="24"/>
    </location>
</feature>
<dbReference type="InterPro" id="IPR036779">
    <property type="entry name" value="LysM_dom_sf"/>
</dbReference>
<dbReference type="PATRIC" id="fig|213810.4.peg.1362"/>
<dbReference type="STRING" id="213810.RUM_14650"/>
<feature type="compositionally biased region" description="Basic and acidic residues" evidence="2">
    <location>
        <begin position="1"/>
        <end position="13"/>
    </location>
</feature>
<dbReference type="InterPro" id="IPR011098">
    <property type="entry name" value="G5_dom"/>
</dbReference>
<feature type="domain" description="G5" evidence="4">
    <location>
        <begin position="368"/>
        <end position="449"/>
    </location>
</feature>
<dbReference type="CDD" id="cd12797">
    <property type="entry name" value="M23_peptidase"/>
    <property type="match status" value="1"/>
</dbReference>
<dbReference type="Proteomes" id="UP000007054">
    <property type="component" value="Chromosome"/>
</dbReference>
<sequence>MDQERLSHAKDVSNGDTENGQSMHTTKRRRKRNPLVWLASRAALCGAWIVRVLLYLLYGICGLILLLGRGILDMCRGLVVPLGKLKHALMQPVRIQMRNADRVQQNMRAARHKGKKHFAAALLKSAHTYLWGENGLMITIFHYVAPVASLAFLVGVVLYGAHLQYGLVVQYNGEEIGVIASEEEFDAAASEVHKRIADVELAEPLIYTPKFSLTIVNDTSDYVPTSVLADRMLSSSDAVLTKACGVFVDDAFVGAVASNQEVEFALSERLADFNAPAGATDVQYENAVTFRSGMYLEDSLLDTEEMIEKLTASERYRSQYTVQQGESVVQVAKKFSMAESELRELNPDLEEGECQAGDRLTVIKTNSFLPIQYTERMTLTSFIDFDSIEVNTSSVNKGDTQILVPGVKGEKSNVVDIVYVDGAEASRKVIRSEVLSEPVTEQVGIGTYTAQPMSKNTVLRGSGQFSWPVDGGYISDPFISDRNHKGLDIAAPAGTEIYAADAGTVTYAGWNAGGYGYLVMVDHGNGYVTVYGHCSMIYVSEGQEVSRGQRMAAVGSTGRSTGNHLHFEVRYNGMYCDPTGFLRVNAD</sequence>
<protein>
    <submittedName>
        <fullName evidence="6">Membrane proteins related to metalloendopeptidases</fullName>
    </submittedName>
</protein>
<evidence type="ECO:0000256" key="2">
    <source>
        <dbReference type="SAM" id="MobiDB-lite"/>
    </source>
</evidence>
<dbReference type="Gene3D" id="3.10.350.10">
    <property type="entry name" value="LysM domain"/>
    <property type="match status" value="1"/>
</dbReference>
<evidence type="ECO:0000256" key="3">
    <source>
        <dbReference type="SAM" id="Phobius"/>
    </source>
</evidence>
<feature type="transmembrane region" description="Helical" evidence="3">
    <location>
        <begin position="140"/>
        <end position="161"/>
    </location>
</feature>
<dbReference type="PROSITE" id="PS51109">
    <property type="entry name" value="G5"/>
    <property type="match status" value="1"/>
</dbReference>
<reference evidence="6" key="1">
    <citation type="submission" date="2010-03" db="EMBL/GenBank/DDBJ databases">
        <title>The genome sequence of Ruminococcus sp. 18P13.</title>
        <authorList>
            <consortium name="metaHIT consortium -- http://www.metahit.eu/"/>
            <person name="Pajon A."/>
            <person name="Turner K."/>
            <person name="Parkhill J."/>
            <person name="Bernalier A."/>
        </authorList>
    </citation>
    <scope>NUCLEOTIDE SEQUENCE [LARGE SCALE GENOMIC DNA]</scope>
    <source>
        <strain evidence="6">Type strain: 18P13</strain>
    </source>
</reference>
<evidence type="ECO:0000259" key="4">
    <source>
        <dbReference type="PROSITE" id="PS51109"/>
    </source>
</evidence>
<dbReference type="SMART" id="SM01208">
    <property type="entry name" value="G5"/>
    <property type="match status" value="1"/>
</dbReference>
<dbReference type="SUPFAM" id="SSF51261">
    <property type="entry name" value="Duplicated hybrid motif"/>
    <property type="match status" value="1"/>
</dbReference>
<dbReference type="InterPro" id="IPR016047">
    <property type="entry name" value="M23ase_b-sheet_dom"/>
</dbReference>
<dbReference type="SUPFAM" id="SSF54106">
    <property type="entry name" value="LysM domain"/>
    <property type="match status" value="1"/>
</dbReference>
<feature type="region of interest" description="Disordered" evidence="2">
    <location>
        <begin position="1"/>
        <end position="28"/>
    </location>
</feature>
<dbReference type="PROSITE" id="PS51782">
    <property type="entry name" value="LYSM"/>
    <property type="match status" value="1"/>
</dbReference>
<evidence type="ECO:0000259" key="5">
    <source>
        <dbReference type="PROSITE" id="PS51782"/>
    </source>
</evidence>
<keyword evidence="3" id="KW-0812">Transmembrane</keyword>
<dbReference type="HOGENOM" id="CLU_027710_1_0_9"/>
<dbReference type="PANTHER" id="PTHR21666">
    <property type="entry name" value="PEPTIDASE-RELATED"/>
    <property type="match status" value="1"/>
</dbReference>
<dbReference type="CDD" id="cd00118">
    <property type="entry name" value="LysM"/>
    <property type="match status" value="1"/>
</dbReference>
<dbReference type="Pfam" id="PF07501">
    <property type="entry name" value="G5"/>
    <property type="match status" value="1"/>
</dbReference>
<dbReference type="GO" id="GO:0004222">
    <property type="term" value="F:metalloendopeptidase activity"/>
    <property type="evidence" value="ECO:0007669"/>
    <property type="project" value="TreeGrafter"/>
</dbReference>
<feature type="domain" description="LysM" evidence="5">
    <location>
        <begin position="318"/>
        <end position="362"/>
    </location>
</feature>
<feature type="transmembrane region" description="Helical" evidence="3">
    <location>
        <begin position="35"/>
        <end position="68"/>
    </location>
</feature>
<dbReference type="InterPro" id="IPR018392">
    <property type="entry name" value="LysM"/>
</dbReference>
<dbReference type="RefSeq" id="WP_015558475.1">
    <property type="nucleotide sequence ID" value="NC_021039.1"/>
</dbReference>
<dbReference type="EMBL" id="FP929052">
    <property type="protein sequence ID" value="CBL17568.1"/>
    <property type="molecule type" value="Genomic_DNA"/>
</dbReference>
<dbReference type="Pfam" id="PF01476">
    <property type="entry name" value="LysM"/>
    <property type="match status" value="1"/>
</dbReference>
<proteinExistence type="predicted"/>
<evidence type="ECO:0000313" key="7">
    <source>
        <dbReference type="Proteomes" id="UP000007054"/>
    </source>
</evidence>
<keyword evidence="7" id="KW-1185">Reference proteome</keyword>
<dbReference type="Pfam" id="PF01551">
    <property type="entry name" value="Peptidase_M23"/>
    <property type="match status" value="1"/>
</dbReference>
<dbReference type="AlphaFoldDB" id="D4LD73"/>